<dbReference type="AlphaFoldDB" id="A0AAD9JTF7"/>
<evidence type="ECO:0000256" key="4">
    <source>
        <dbReference type="ARBA" id="ARBA00022692"/>
    </source>
</evidence>
<keyword evidence="2" id="KW-0217">Developmental protein</keyword>
<dbReference type="Proteomes" id="UP001208570">
    <property type="component" value="Unassembled WGS sequence"/>
</dbReference>
<comment type="caution">
    <text evidence="19">The sequence shown here is derived from an EMBL/GenBank/DDBJ whole genome shotgun (WGS) entry which is preliminary data.</text>
</comment>
<dbReference type="Pfam" id="PF01414">
    <property type="entry name" value="DSL"/>
    <property type="match status" value="1"/>
</dbReference>
<keyword evidence="5 17" id="KW-0732">Signal</keyword>
<feature type="disulfide bond" evidence="14">
    <location>
        <begin position="548"/>
        <end position="557"/>
    </location>
</feature>
<keyword evidence="9" id="KW-0914">Notch signaling pathway</keyword>
<reference evidence="19" key="1">
    <citation type="journal article" date="2023" name="Mol. Biol. Evol.">
        <title>Third-Generation Sequencing Reveals the Adaptive Role of the Epigenome in Three Deep-Sea Polychaetes.</title>
        <authorList>
            <person name="Perez M."/>
            <person name="Aroh O."/>
            <person name="Sun Y."/>
            <person name="Lan Y."/>
            <person name="Juniper S.K."/>
            <person name="Young C.R."/>
            <person name="Angers B."/>
            <person name="Qian P.Y."/>
        </authorList>
    </citation>
    <scope>NUCLEOTIDE SEQUENCE</scope>
    <source>
        <strain evidence="19">P08H-3</strain>
    </source>
</reference>
<evidence type="ECO:0000256" key="10">
    <source>
        <dbReference type="ARBA" id="ARBA00022989"/>
    </source>
</evidence>
<dbReference type="InterPro" id="IPR000742">
    <property type="entry name" value="EGF"/>
</dbReference>
<comment type="caution">
    <text evidence="14">Lacks conserved residue(s) required for the propagation of feature annotation.</text>
</comment>
<dbReference type="GO" id="GO:0030154">
    <property type="term" value="P:cell differentiation"/>
    <property type="evidence" value="ECO:0007669"/>
    <property type="project" value="UniProtKB-KW"/>
</dbReference>
<feature type="domain" description="EGF-like" evidence="18">
    <location>
        <begin position="239"/>
        <end position="274"/>
    </location>
</feature>
<feature type="domain" description="EGF-like" evidence="18">
    <location>
        <begin position="526"/>
        <end position="558"/>
    </location>
</feature>
<feature type="disulfide bond" evidence="14">
    <location>
        <begin position="410"/>
        <end position="427"/>
    </location>
</feature>
<feature type="transmembrane region" description="Helical" evidence="16">
    <location>
        <begin position="618"/>
        <end position="642"/>
    </location>
</feature>
<feature type="region of interest" description="Disordered" evidence="15">
    <location>
        <begin position="734"/>
        <end position="770"/>
    </location>
</feature>
<dbReference type="FunFam" id="2.10.25.10:FF:000031">
    <property type="entry name" value="neurogenic locus notch homolog protein 3"/>
    <property type="match status" value="1"/>
</dbReference>
<name>A0AAD9JTF7_9ANNE</name>
<evidence type="ECO:0000256" key="2">
    <source>
        <dbReference type="ARBA" id="ARBA00022473"/>
    </source>
</evidence>
<feature type="disulfide bond" evidence="14">
    <location>
        <begin position="429"/>
        <end position="438"/>
    </location>
</feature>
<feature type="domain" description="EGF-like" evidence="18">
    <location>
        <begin position="450"/>
        <end position="482"/>
    </location>
</feature>
<dbReference type="PROSITE" id="PS01186">
    <property type="entry name" value="EGF_2"/>
    <property type="match status" value="4"/>
</dbReference>
<keyword evidence="8" id="KW-0832">Ubl conjugation</keyword>
<dbReference type="FunFam" id="2.10.25.10:FF:000146">
    <property type="entry name" value="Putative neurogenic locus notch"/>
    <property type="match status" value="1"/>
</dbReference>
<dbReference type="GO" id="GO:0032991">
    <property type="term" value="C:protein-containing complex"/>
    <property type="evidence" value="ECO:0007669"/>
    <property type="project" value="TreeGrafter"/>
</dbReference>
<feature type="domain" description="EGF-like" evidence="18">
    <location>
        <begin position="314"/>
        <end position="348"/>
    </location>
</feature>
<evidence type="ECO:0000256" key="5">
    <source>
        <dbReference type="ARBA" id="ARBA00022729"/>
    </source>
</evidence>
<evidence type="ECO:0000256" key="16">
    <source>
        <dbReference type="SAM" id="Phobius"/>
    </source>
</evidence>
<gene>
    <name evidence="19" type="ORF">LSH36_174g03068</name>
</gene>
<dbReference type="PANTHER" id="PTHR24049:SF22">
    <property type="entry name" value="DROSOPHILA CRUMBS HOMOLOG"/>
    <property type="match status" value="1"/>
</dbReference>
<dbReference type="GO" id="GO:0007157">
    <property type="term" value="P:heterophilic cell-cell adhesion via plasma membrane cell adhesion molecules"/>
    <property type="evidence" value="ECO:0007669"/>
    <property type="project" value="TreeGrafter"/>
</dbReference>
<protein>
    <recommendedName>
        <fullName evidence="18">EGF-like domain-containing protein</fullName>
    </recommendedName>
</protein>
<dbReference type="InterPro" id="IPR013032">
    <property type="entry name" value="EGF-like_CS"/>
</dbReference>
<dbReference type="Gene3D" id="2.10.25.10">
    <property type="entry name" value="Laminin"/>
    <property type="match status" value="9"/>
</dbReference>
<feature type="disulfide bond" evidence="14">
    <location>
        <begin position="510"/>
        <end position="519"/>
    </location>
</feature>
<keyword evidence="4 16" id="KW-0812">Transmembrane</keyword>
<feature type="chain" id="PRO_5041903579" description="EGF-like domain-containing protein" evidence="17">
    <location>
        <begin position="24"/>
        <end position="794"/>
    </location>
</feature>
<dbReference type="Pfam" id="PF00008">
    <property type="entry name" value="EGF"/>
    <property type="match status" value="1"/>
</dbReference>
<evidence type="ECO:0000259" key="18">
    <source>
        <dbReference type="PROSITE" id="PS50026"/>
    </source>
</evidence>
<dbReference type="SMART" id="SM00179">
    <property type="entry name" value="EGF_CA"/>
    <property type="match status" value="6"/>
</dbReference>
<evidence type="ECO:0000256" key="8">
    <source>
        <dbReference type="ARBA" id="ARBA00022843"/>
    </source>
</evidence>
<keyword evidence="7" id="KW-0221">Differentiation</keyword>
<dbReference type="PROSITE" id="PS50026">
    <property type="entry name" value="EGF_3"/>
    <property type="match status" value="7"/>
</dbReference>
<dbReference type="SUPFAM" id="SSF57196">
    <property type="entry name" value="EGF/Laminin"/>
    <property type="match status" value="7"/>
</dbReference>
<dbReference type="InterPro" id="IPR051022">
    <property type="entry name" value="Notch_Cell-Fate_Det"/>
</dbReference>
<feature type="disulfide bond" evidence="14">
    <location>
        <begin position="338"/>
        <end position="347"/>
    </location>
</feature>
<dbReference type="InterPro" id="IPR001881">
    <property type="entry name" value="EGF-like_Ca-bd_dom"/>
</dbReference>
<dbReference type="CDD" id="cd00054">
    <property type="entry name" value="EGF_CA"/>
    <property type="match status" value="3"/>
</dbReference>
<dbReference type="Gene3D" id="2.60.40.3510">
    <property type="match status" value="1"/>
</dbReference>
<dbReference type="Gene3D" id="2.10.25.140">
    <property type="match status" value="1"/>
</dbReference>
<keyword evidence="10 16" id="KW-1133">Transmembrane helix</keyword>
<feature type="compositionally biased region" description="Polar residues" evidence="15">
    <location>
        <begin position="735"/>
        <end position="749"/>
    </location>
</feature>
<evidence type="ECO:0000256" key="12">
    <source>
        <dbReference type="ARBA" id="ARBA00023157"/>
    </source>
</evidence>
<evidence type="ECO:0000256" key="1">
    <source>
        <dbReference type="ARBA" id="ARBA00004479"/>
    </source>
</evidence>
<feature type="disulfide bond" evidence="14">
    <location>
        <begin position="243"/>
        <end position="253"/>
    </location>
</feature>
<evidence type="ECO:0000256" key="13">
    <source>
        <dbReference type="ARBA" id="ARBA00023180"/>
    </source>
</evidence>
<dbReference type="GO" id="GO:0005886">
    <property type="term" value="C:plasma membrane"/>
    <property type="evidence" value="ECO:0007669"/>
    <property type="project" value="UniProtKB-ARBA"/>
</dbReference>
<keyword evidence="20" id="KW-1185">Reference proteome</keyword>
<dbReference type="GO" id="GO:0007219">
    <property type="term" value="P:Notch signaling pathway"/>
    <property type="evidence" value="ECO:0007669"/>
    <property type="project" value="UniProtKB-KW"/>
</dbReference>
<comment type="subcellular location">
    <subcellularLocation>
        <location evidence="1">Membrane</location>
        <topology evidence="1">Single-pass type I membrane protein</topology>
    </subcellularLocation>
</comment>
<keyword evidence="6" id="KW-0677">Repeat</keyword>
<keyword evidence="3 14" id="KW-0245">EGF-like domain</keyword>
<dbReference type="PROSITE" id="PS00010">
    <property type="entry name" value="ASX_HYDROXYL"/>
    <property type="match status" value="1"/>
</dbReference>
<evidence type="ECO:0000256" key="9">
    <source>
        <dbReference type="ARBA" id="ARBA00022976"/>
    </source>
</evidence>
<feature type="region of interest" description="Disordered" evidence="15">
    <location>
        <begin position="682"/>
        <end position="715"/>
    </location>
</feature>
<dbReference type="PANTHER" id="PTHR24049">
    <property type="entry name" value="CRUMBS FAMILY MEMBER"/>
    <property type="match status" value="1"/>
</dbReference>
<dbReference type="Pfam" id="PF12661">
    <property type="entry name" value="hEGF"/>
    <property type="match status" value="5"/>
</dbReference>
<feature type="disulfide bond" evidence="14">
    <location>
        <begin position="472"/>
        <end position="481"/>
    </location>
</feature>
<dbReference type="PROSITE" id="PS01187">
    <property type="entry name" value="EGF_CA"/>
    <property type="match status" value="1"/>
</dbReference>
<dbReference type="PROSITE" id="PS00022">
    <property type="entry name" value="EGF_1"/>
    <property type="match status" value="8"/>
</dbReference>
<dbReference type="EMBL" id="JAODUP010000174">
    <property type="protein sequence ID" value="KAK2158233.1"/>
    <property type="molecule type" value="Genomic_DNA"/>
</dbReference>
<keyword evidence="11 16" id="KW-0472">Membrane</keyword>
<feature type="domain" description="EGF-like" evidence="18">
    <location>
        <begin position="484"/>
        <end position="520"/>
    </location>
</feature>
<dbReference type="InterPro" id="IPR000152">
    <property type="entry name" value="EGF-type_Asp/Asn_hydroxyl_site"/>
</dbReference>
<dbReference type="GO" id="GO:0045197">
    <property type="term" value="P:establishment or maintenance of epithelial cell apical/basal polarity"/>
    <property type="evidence" value="ECO:0007669"/>
    <property type="project" value="TreeGrafter"/>
</dbReference>
<feature type="domain" description="EGF-like" evidence="18">
    <location>
        <begin position="402"/>
        <end position="439"/>
    </location>
</feature>
<dbReference type="InterPro" id="IPR001774">
    <property type="entry name" value="DSL"/>
</dbReference>
<keyword evidence="12 14" id="KW-1015">Disulfide bond</keyword>
<evidence type="ECO:0000313" key="19">
    <source>
        <dbReference type="EMBL" id="KAK2158233.1"/>
    </source>
</evidence>
<evidence type="ECO:0000256" key="17">
    <source>
        <dbReference type="SAM" id="SignalP"/>
    </source>
</evidence>
<proteinExistence type="predicted"/>
<evidence type="ECO:0000256" key="15">
    <source>
        <dbReference type="SAM" id="MobiDB-lite"/>
    </source>
</evidence>
<evidence type="ECO:0000256" key="11">
    <source>
        <dbReference type="ARBA" id="ARBA00023136"/>
    </source>
</evidence>
<evidence type="ECO:0000313" key="20">
    <source>
        <dbReference type="Proteomes" id="UP001208570"/>
    </source>
</evidence>
<feature type="disulfide bond" evidence="14">
    <location>
        <begin position="264"/>
        <end position="273"/>
    </location>
</feature>
<keyword evidence="13" id="KW-0325">Glycoprotein</keyword>
<feature type="signal peptide" evidence="17">
    <location>
        <begin position="1"/>
        <end position="23"/>
    </location>
</feature>
<accession>A0AAD9JTF7</accession>
<dbReference type="InterPro" id="IPR018097">
    <property type="entry name" value="EGF_Ca-bd_CS"/>
</dbReference>
<evidence type="ECO:0000256" key="3">
    <source>
        <dbReference type="ARBA" id="ARBA00022536"/>
    </source>
</evidence>
<evidence type="ECO:0000256" key="7">
    <source>
        <dbReference type="ARBA" id="ARBA00022782"/>
    </source>
</evidence>
<dbReference type="SMART" id="SM00051">
    <property type="entry name" value="DSL"/>
    <property type="match status" value="1"/>
</dbReference>
<evidence type="ECO:0000256" key="14">
    <source>
        <dbReference type="PROSITE-ProRule" id="PRU00076"/>
    </source>
</evidence>
<feature type="domain" description="EGF-like" evidence="18">
    <location>
        <begin position="559"/>
        <end position="595"/>
    </location>
</feature>
<sequence length="794" mass="87875">MAVTGSVLHLAAILSLLAMSVECGAVFKLQLVTYSNPSGKEMDGDCCDTIINCGTLPCDHDLTLCLDDYHNSPDDHYRNDLNRCSVYKASTGRLDNRLVNLFWSGRIGSLTNPIVVRRSTWPGKFVLKVYIRDHDSWKLTNKYSDVDKMFTTLNPPLSRSIQQAKWLRYSIRGIRTDSPTVLDYKMMVYCEDNYYGKQCDRHCYGQDSLVTGHFTCDPDTGDKICLPDWEQPETNCKVRADDCAGDPCVRGKCIDGYQQFTCECPRGYLGRRCETEINECLSYPCVSNHTVKCVDEEGSYLCVCRKGYVGINCDYHLCQGDMACLNGGTCVGEGECICSKGYAGANCEEDLCDNINCQHGGKCVRGSCVCPSQYTGERCQDVLDPCQGIDCAGGRCVAGVCLNPCSEKPCLNRATCYTSADGKNYYCRCQPAYTGRRCESEIVLINATAPDNQCRDIMCLNGGTCAQGSCSCPPGFKGSRCETPVDYCRLVTCQNGGTCYSNDVSFVCLCTGDYSGTTCQAKKSEPSQSCDQVSCQNGGSCVNGICRCRDGYTGSRCQTQVGCSPDPCQNGGQCYSNQYRYTCVCTKDWTGLNCDQRVQHQVVEQPSKTKPEATEVKYWIYIVIGVAAAFVLFLIILVVLLLRRSSRLKKRTTTSRGSFENHGYREDKVYQNVVDKRVRMSSTTNYQEENDVNTGRAPRDPPPRRNRPPIPERSVSFDGTAAMLSEQQIFPEPTSAENASQHAQQTVAGSSGYAYAKMDNGNKSVKTREVKTPKNFEEKFLAMKAAVDEDDLKS</sequence>
<dbReference type="SMART" id="SM00181">
    <property type="entry name" value="EGF"/>
    <property type="match status" value="9"/>
</dbReference>
<organism evidence="19 20">
    <name type="scientific">Paralvinella palmiformis</name>
    <dbReference type="NCBI Taxonomy" id="53620"/>
    <lineage>
        <taxon>Eukaryota</taxon>
        <taxon>Metazoa</taxon>
        <taxon>Spiralia</taxon>
        <taxon>Lophotrochozoa</taxon>
        <taxon>Annelida</taxon>
        <taxon>Polychaeta</taxon>
        <taxon>Sedentaria</taxon>
        <taxon>Canalipalpata</taxon>
        <taxon>Terebellida</taxon>
        <taxon>Terebelliformia</taxon>
        <taxon>Alvinellidae</taxon>
        <taxon>Paralvinella</taxon>
    </lineage>
</organism>
<evidence type="ECO:0000256" key="6">
    <source>
        <dbReference type="ARBA" id="ARBA00022737"/>
    </source>
</evidence>
<feature type="disulfide bond" evidence="14">
    <location>
        <begin position="585"/>
        <end position="594"/>
    </location>
</feature>
<dbReference type="GO" id="GO:0005509">
    <property type="term" value="F:calcium ion binding"/>
    <property type="evidence" value="ECO:0007669"/>
    <property type="project" value="InterPro"/>
</dbReference>